<reference evidence="2" key="1">
    <citation type="journal article" date="2016" name="Nat. Biotechnol.">
        <title>Sequencing wild and cultivated cassava and related species reveals extensive interspecific hybridization and genetic diversity.</title>
        <authorList>
            <person name="Bredeson J.V."/>
            <person name="Lyons J.B."/>
            <person name="Prochnik S.E."/>
            <person name="Wu G.A."/>
            <person name="Ha C.M."/>
            <person name="Edsinger-Gonzales E."/>
            <person name="Grimwood J."/>
            <person name="Schmutz J."/>
            <person name="Rabbi I.Y."/>
            <person name="Egesi C."/>
            <person name="Nauluvula P."/>
            <person name="Lebot V."/>
            <person name="Ndunguru J."/>
            <person name="Mkamilo G."/>
            <person name="Bart R.S."/>
            <person name="Setter T.L."/>
            <person name="Gleadow R.M."/>
            <person name="Kulakow P."/>
            <person name="Ferguson M.E."/>
            <person name="Rounsley S."/>
            <person name="Rokhsar D.S."/>
        </authorList>
    </citation>
    <scope>NUCLEOTIDE SEQUENCE [LARGE SCALE GENOMIC DNA]</scope>
    <source>
        <strain evidence="2">cv. AM560-2</strain>
    </source>
</reference>
<gene>
    <name evidence="1" type="ORF">MANES_07G052400v8</name>
</gene>
<comment type="caution">
    <text evidence="1">The sequence shown here is derived from an EMBL/GenBank/DDBJ whole genome shotgun (WGS) entry which is preliminary data.</text>
</comment>
<evidence type="ECO:0000313" key="1">
    <source>
        <dbReference type="EMBL" id="KAG8650533.1"/>
    </source>
</evidence>
<protein>
    <submittedName>
        <fullName evidence="1">Uncharacterized protein</fullName>
    </submittedName>
</protein>
<dbReference type="EMBL" id="CM004393">
    <property type="protein sequence ID" value="KAG8650533.1"/>
    <property type="molecule type" value="Genomic_DNA"/>
</dbReference>
<evidence type="ECO:0000313" key="2">
    <source>
        <dbReference type="Proteomes" id="UP000091857"/>
    </source>
</evidence>
<keyword evidence="2" id="KW-1185">Reference proteome</keyword>
<accession>A0ACB7HCX0</accession>
<organism evidence="1 2">
    <name type="scientific">Manihot esculenta</name>
    <name type="common">Cassava</name>
    <name type="synonym">Jatropha manihot</name>
    <dbReference type="NCBI Taxonomy" id="3983"/>
    <lineage>
        <taxon>Eukaryota</taxon>
        <taxon>Viridiplantae</taxon>
        <taxon>Streptophyta</taxon>
        <taxon>Embryophyta</taxon>
        <taxon>Tracheophyta</taxon>
        <taxon>Spermatophyta</taxon>
        <taxon>Magnoliopsida</taxon>
        <taxon>eudicotyledons</taxon>
        <taxon>Gunneridae</taxon>
        <taxon>Pentapetalae</taxon>
        <taxon>rosids</taxon>
        <taxon>fabids</taxon>
        <taxon>Malpighiales</taxon>
        <taxon>Euphorbiaceae</taxon>
        <taxon>Crotonoideae</taxon>
        <taxon>Manihoteae</taxon>
        <taxon>Manihot</taxon>
    </lineage>
</organism>
<sequence>MAEPPSKNPTSFSQIPSRPSNPRNTEVNNPIRRSSCGSTFTKPSIITSQRPGFIPNTPANSPADHLRRSSIFKENVVVSLHDSEDKENSKDQDLKQAIARSPASTKGTKNFMSPTISATSKINASPRKKILTERNEPTCTSVSFTDCKNLQKEDSDWKPEKGLNQKKGPFDPTITYLGDKDTSQSNEDFDSLVHSSIKVDWELPESATLEKGWKKEVVSLVPTITYLDDKDNLTKSEDFDSVVRSSTTDDWDLLSESANLEKGCVNLDPSFKISPRASCSLAPLDADPSMPPYDPKTNYLSPRPRFLHYKPNPRVQMYLNRERDSNQLEESSASETSDTDVTEEETLSDDSQKESEDALSGDVMYKEEEEELLVSVPNPLSASEGAAEAKRFLKPNFFTKTKFNALLLILAIACLWASVTNSPVMDPPVLNNLSFPNPYVPPEISKFIRTNLEGLAHKFQQWIYDSLSYFHNLIVNFKEWLNPGPLQFANLTTLLEDGSADNHILGDHSPFGAAVKYERNELRLTREGEIDIKWLEEKEDQLIEDDEKETDENIEEAVEEEKNDQEYEDKEVIAAHDIPDNVEVPGNDIVLESEGINMTLQAEVIEPDSTPTEVTQKSGSIGELQSNTDKNLLVPIPQAAEIQTEDSFCIQPPAENDKSSAATDFSIAGNIPESLDSNSGKKNPESSESVDLEIHRSKNLFSSQIVMGISLLVLGLLAVFAFIHTNNKASTKPNVAIAMDQAPLTKKLDYSPLTDVETVGESYPSEMSSFEHGSSYRKEGNKGTREAQGQGRKPRRNSRRESLASSDYSTESQSYGSFTTYEKILSKNVSIYTFIIKANVCNYNKNHIDTTLIRNNHIFFQIYIFLFFLLLLISCFGYQGKWRRRVVYSS</sequence>
<dbReference type="Proteomes" id="UP000091857">
    <property type="component" value="Chromosome 7"/>
</dbReference>
<proteinExistence type="predicted"/>
<name>A0ACB7HCX0_MANES</name>